<dbReference type="InterPro" id="IPR000873">
    <property type="entry name" value="AMP-dep_synth/lig_dom"/>
</dbReference>
<dbReference type="Proteomes" id="UP000656804">
    <property type="component" value="Unassembled WGS sequence"/>
</dbReference>
<organism evidence="4 5">
    <name type="scientific">Nocardioides acrostichi</name>
    <dbReference type="NCBI Taxonomy" id="2784339"/>
    <lineage>
        <taxon>Bacteria</taxon>
        <taxon>Bacillati</taxon>
        <taxon>Actinomycetota</taxon>
        <taxon>Actinomycetes</taxon>
        <taxon>Propionibacteriales</taxon>
        <taxon>Nocardioidaceae</taxon>
        <taxon>Nocardioides</taxon>
    </lineage>
</organism>
<feature type="domain" description="AMP-binding enzyme C-terminal" evidence="3">
    <location>
        <begin position="419"/>
        <end position="497"/>
    </location>
</feature>
<evidence type="ECO:0000259" key="2">
    <source>
        <dbReference type="Pfam" id="PF00501"/>
    </source>
</evidence>
<proteinExistence type="predicted"/>
<feature type="domain" description="AMP-dependent synthetase/ligase" evidence="2">
    <location>
        <begin position="5"/>
        <end position="358"/>
    </location>
</feature>
<evidence type="ECO:0000256" key="1">
    <source>
        <dbReference type="SAM" id="MobiDB-lite"/>
    </source>
</evidence>
<dbReference type="EMBL" id="JADIVZ010000006">
    <property type="protein sequence ID" value="MBF4162677.1"/>
    <property type="molecule type" value="Genomic_DNA"/>
</dbReference>
<name>A0A930V2N0_9ACTN</name>
<feature type="region of interest" description="Disordered" evidence="1">
    <location>
        <begin position="143"/>
        <end position="162"/>
    </location>
</feature>
<accession>A0A930V2N0</accession>
<sequence>MYPRTRAAQTPDKPALVMDDGRVTTYARLEDRSSRVAHALRDLGVRPGDAVALLTDNAPESFEVYWATMRSGFYITAVNHHLKPAEVAYIVDDCGATVLIASAGLAELAEAIGDLTPRIAHRFAFGAEVSGHRPYTDLLDADPLPDDAEQPRGSDMLYSSGTTGRPKGVRTAMLPLRVDEPGDPMSSLTQMLFGVDSDTVYLSMAPIYHAAPLRWCGAVVAWGGTVVMTASFDAEELLRLVEQHRVTHLQVVPTMFVRLLQLPEQVRRRYDLSSLRQAVHAAAPCPPEVKRRMIEWWGPVLTEYYGSTEGNGFTAITSAEWLTHEGSVGRTLLGVAHVCDDDGRELPAGEVGTIYFERETLPFRYHGDPEKTAAAQHPEHETWTAVGDVGYLDDEGYLYLTDRKAFTIISGGVNVYPQEIENVLTLHPAVYDVAVVGLPDDDLGERVAAFVQVREGVSGDDALAAELIEAVRAELAGFKAPRVVHFVDHLPRTPTGKLVKRRLVEAHGG</sequence>
<dbReference type="SUPFAM" id="SSF56801">
    <property type="entry name" value="Acetyl-CoA synthetase-like"/>
    <property type="match status" value="1"/>
</dbReference>
<evidence type="ECO:0000259" key="3">
    <source>
        <dbReference type="Pfam" id="PF13193"/>
    </source>
</evidence>
<dbReference type="PANTHER" id="PTHR24096:SF323">
    <property type="entry name" value="BLR3536 PROTEIN"/>
    <property type="match status" value="1"/>
</dbReference>
<dbReference type="Gene3D" id="3.30.300.30">
    <property type="match status" value="1"/>
</dbReference>
<dbReference type="AlphaFoldDB" id="A0A930V2N0"/>
<dbReference type="InterPro" id="IPR042099">
    <property type="entry name" value="ANL_N_sf"/>
</dbReference>
<protein>
    <submittedName>
        <fullName evidence="4">Acyl-CoA synthetase</fullName>
    </submittedName>
</protein>
<dbReference type="Gene3D" id="3.40.50.12780">
    <property type="entry name" value="N-terminal domain of ligase-like"/>
    <property type="match status" value="1"/>
</dbReference>
<dbReference type="Pfam" id="PF13193">
    <property type="entry name" value="AMP-binding_C"/>
    <property type="match status" value="1"/>
</dbReference>
<dbReference type="InterPro" id="IPR045851">
    <property type="entry name" value="AMP-bd_C_sf"/>
</dbReference>
<dbReference type="PANTHER" id="PTHR24096">
    <property type="entry name" value="LONG-CHAIN-FATTY-ACID--COA LIGASE"/>
    <property type="match status" value="1"/>
</dbReference>
<evidence type="ECO:0000313" key="4">
    <source>
        <dbReference type="EMBL" id="MBF4162677.1"/>
    </source>
</evidence>
<dbReference type="GO" id="GO:0016405">
    <property type="term" value="F:CoA-ligase activity"/>
    <property type="evidence" value="ECO:0007669"/>
    <property type="project" value="TreeGrafter"/>
</dbReference>
<dbReference type="InterPro" id="IPR025110">
    <property type="entry name" value="AMP-bd_C"/>
</dbReference>
<dbReference type="InterPro" id="IPR020845">
    <property type="entry name" value="AMP-binding_CS"/>
</dbReference>
<dbReference type="PROSITE" id="PS00455">
    <property type="entry name" value="AMP_BINDING"/>
    <property type="match status" value="1"/>
</dbReference>
<comment type="caution">
    <text evidence="4">The sequence shown here is derived from an EMBL/GenBank/DDBJ whole genome shotgun (WGS) entry which is preliminary data.</text>
</comment>
<reference evidence="4" key="1">
    <citation type="submission" date="2020-11" db="EMBL/GenBank/DDBJ databases">
        <title>Nocardioides sp. CBS4Y-1, whole genome shotgun sequence.</title>
        <authorList>
            <person name="Tuo L."/>
        </authorList>
    </citation>
    <scope>NUCLEOTIDE SEQUENCE</scope>
    <source>
        <strain evidence="4">CBS4Y-1</strain>
    </source>
</reference>
<gene>
    <name evidence="4" type="ORF">ISG29_13345</name>
</gene>
<keyword evidence="5" id="KW-1185">Reference proteome</keyword>
<evidence type="ECO:0000313" key="5">
    <source>
        <dbReference type="Proteomes" id="UP000656804"/>
    </source>
</evidence>
<dbReference type="Pfam" id="PF00501">
    <property type="entry name" value="AMP-binding"/>
    <property type="match status" value="1"/>
</dbReference>
<dbReference type="RefSeq" id="WP_194503934.1">
    <property type="nucleotide sequence ID" value="NZ_JADIVZ010000006.1"/>
</dbReference>